<accession>A0ABR3EQW2</accession>
<evidence type="ECO:0008006" key="3">
    <source>
        <dbReference type="Google" id="ProtNLM"/>
    </source>
</evidence>
<proteinExistence type="predicted"/>
<name>A0ABR3EQW2_9AGAR</name>
<evidence type="ECO:0000313" key="1">
    <source>
        <dbReference type="EMBL" id="KAL0565276.1"/>
    </source>
</evidence>
<dbReference type="EMBL" id="JBAHYK010002341">
    <property type="protein sequence ID" value="KAL0565276.1"/>
    <property type="molecule type" value="Genomic_DNA"/>
</dbReference>
<gene>
    <name evidence="1" type="ORF">V5O48_016750</name>
</gene>
<reference evidence="1 2" key="1">
    <citation type="submission" date="2024-02" db="EMBL/GenBank/DDBJ databases">
        <title>A draft genome for the cacao thread blight pathogen Marasmius crinis-equi.</title>
        <authorList>
            <person name="Cohen S.P."/>
            <person name="Baruah I.K."/>
            <person name="Amoako-Attah I."/>
            <person name="Bukari Y."/>
            <person name="Meinhardt L.W."/>
            <person name="Bailey B.A."/>
        </authorList>
    </citation>
    <scope>NUCLEOTIDE SEQUENCE [LARGE SCALE GENOMIC DNA]</scope>
    <source>
        <strain evidence="1 2">GH-76</strain>
    </source>
</reference>
<sequence>MISVSSSSVSLPNELTEQIISLLWLSPLTILERTRLIKSSVEMSGLWHIIFTRVVSKDFYIIGPYHASIFLDLLRGKRETSADNPLDLTALCRSITIQHEGDRLLPAPDELQPIAFIFRYILRELSNVKSPVQLPFLRRVSLELQDYLMETVFDANSYLFTCLPNQMTELEIKFTYSEKTKPSQIQGVKMWLLDRFGLKKAQITGLKRVTVLGASRGSTIELLRVFGGPGRIEFKQDAWGESVKPELLIDKKEFFDYEKPLQPMLKSRWTEFVDHSNSWSFSNHETDGYWMI</sequence>
<comment type="caution">
    <text evidence="1">The sequence shown here is derived from an EMBL/GenBank/DDBJ whole genome shotgun (WGS) entry which is preliminary data.</text>
</comment>
<dbReference type="Proteomes" id="UP001465976">
    <property type="component" value="Unassembled WGS sequence"/>
</dbReference>
<evidence type="ECO:0000313" key="2">
    <source>
        <dbReference type="Proteomes" id="UP001465976"/>
    </source>
</evidence>
<keyword evidence="2" id="KW-1185">Reference proteome</keyword>
<protein>
    <recommendedName>
        <fullName evidence="3">F-box domain-containing protein</fullName>
    </recommendedName>
</protein>
<organism evidence="1 2">
    <name type="scientific">Marasmius crinis-equi</name>
    <dbReference type="NCBI Taxonomy" id="585013"/>
    <lineage>
        <taxon>Eukaryota</taxon>
        <taxon>Fungi</taxon>
        <taxon>Dikarya</taxon>
        <taxon>Basidiomycota</taxon>
        <taxon>Agaricomycotina</taxon>
        <taxon>Agaricomycetes</taxon>
        <taxon>Agaricomycetidae</taxon>
        <taxon>Agaricales</taxon>
        <taxon>Marasmiineae</taxon>
        <taxon>Marasmiaceae</taxon>
        <taxon>Marasmius</taxon>
    </lineage>
</organism>